<dbReference type="OrthoDB" id="9790048at2"/>
<dbReference type="CDD" id="cd13653">
    <property type="entry name" value="PBP2_phosphate_like_1"/>
    <property type="match status" value="1"/>
</dbReference>
<comment type="function">
    <text evidence="1">Part of the ABC transporter complex PstSACB involved in phosphate import.</text>
</comment>
<reference evidence="12" key="1">
    <citation type="submission" date="2018-02" db="EMBL/GenBank/DDBJ databases">
        <title>Genome sequence of Desulfocucumis palustris strain NAW-5.</title>
        <authorList>
            <person name="Watanabe M."/>
            <person name="Kojima H."/>
            <person name="Fukui M."/>
        </authorList>
    </citation>
    <scope>NUCLEOTIDE SEQUENCE [LARGE SCALE GENOMIC DNA]</scope>
    <source>
        <strain evidence="12">NAW-5</strain>
    </source>
</reference>
<evidence type="ECO:0000256" key="6">
    <source>
        <dbReference type="ARBA" id="ARBA00022729"/>
    </source>
</evidence>
<comment type="similarity">
    <text evidence="3">Belongs to the PstS family.</text>
</comment>
<evidence type="ECO:0000256" key="4">
    <source>
        <dbReference type="ARBA" id="ARBA00011529"/>
    </source>
</evidence>
<gene>
    <name evidence="11" type="ORF">DCCM_2437</name>
</gene>
<feature type="chain" id="PRO_5014811425" evidence="9">
    <location>
        <begin position="21"/>
        <end position="260"/>
    </location>
</feature>
<evidence type="ECO:0000256" key="5">
    <source>
        <dbReference type="ARBA" id="ARBA00022592"/>
    </source>
</evidence>
<keyword evidence="7" id="KW-0564">Palmitate</keyword>
<evidence type="ECO:0000256" key="2">
    <source>
        <dbReference type="ARBA" id="ARBA00004193"/>
    </source>
</evidence>
<evidence type="ECO:0000256" key="9">
    <source>
        <dbReference type="SAM" id="SignalP"/>
    </source>
</evidence>
<dbReference type="GO" id="GO:0006817">
    <property type="term" value="P:phosphate ion transport"/>
    <property type="evidence" value="ECO:0007669"/>
    <property type="project" value="UniProtKB-KW"/>
</dbReference>
<feature type="signal peptide" evidence="9">
    <location>
        <begin position="1"/>
        <end position="20"/>
    </location>
</feature>
<protein>
    <submittedName>
        <fullName evidence="11">Phosphate ABC transporter periplasmic phosphate-binding protein PstS</fullName>
    </submittedName>
</protein>
<dbReference type="Gene3D" id="3.40.190.10">
    <property type="entry name" value="Periplasmic binding protein-like II"/>
    <property type="match status" value="2"/>
</dbReference>
<comment type="subunit">
    <text evidence="4">The complex is composed of two ATP-binding proteins (PstB), two transmembrane proteins (PstC and PstA) and a solute-binding protein (PstS).</text>
</comment>
<comment type="caution">
    <text evidence="11">The sequence shown here is derived from an EMBL/GenBank/DDBJ whole genome shotgun (WGS) entry which is preliminary data.</text>
</comment>
<keyword evidence="12" id="KW-1185">Reference proteome</keyword>
<accession>A0A2L2XAY3</accession>
<dbReference type="Pfam" id="PF12849">
    <property type="entry name" value="PBP_like_2"/>
    <property type="match status" value="1"/>
</dbReference>
<dbReference type="EMBL" id="BFAV01000092">
    <property type="protein sequence ID" value="GBF33338.1"/>
    <property type="molecule type" value="Genomic_DNA"/>
</dbReference>
<dbReference type="RefSeq" id="WP_104371739.1">
    <property type="nucleotide sequence ID" value="NZ_BFAV01000092.1"/>
</dbReference>
<evidence type="ECO:0000256" key="7">
    <source>
        <dbReference type="ARBA" id="ARBA00023139"/>
    </source>
</evidence>
<keyword evidence="8" id="KW-0449">Lipoprotein</keyword>
<dbReference type="InterPro" id="IPR050811">
    <property type="entry name" value="Phosphate_ABC_transporter"/>
</dbReference>
<evidence type="ECO:0000313" key="12">
    <source>
        <dbReference type="Proteomes" id="UP000239549"/>
    </source>
</evidence>
<dbReference type="Proteomes" id="UP000239549">
    <property type="component" value="Unassembled WGS sequence"/>
</dbReference>
<evidence type="ECO:0000256" key="3">
    <source>
        <dbReference type="ARBA" id="ARBA00008725"/>
    </source>
</evidence>
<dbReference type="GO" id="GO:0005886">
    <property type="term" value="C:plasma membrane"/>
    <property type="evidence" value="ECO:0007669"/>
    <property type="project" value="UniProtKB-SubCell"/>
</dbReference>
<proteinExistence type="inferred from homology"/>
<evidence type="ECO:0000313" key="11">
    <source>
        <dbReference type="EMBL" id="GBF33338.1"/>
    </source>
</evidence>
<organism evidence="11 12">
    <name type="scientific">Desulfocucumis palustris</name>
    <dbReference type="NCBI Taxonomy" id="1898651"/>
    <lineage>
        <taxon>Bacteria</taxon>
        <taxon>Bacillati</taxon>
        <taxon>Bacillota</taxon>
        <taxon>Clostridia</taxon>
        <taxon>Eubacteriales</taxon>
        <taxon>Desulfocucumaceae</taxon>
        <taxon>Desulfocucumis</taxon>
    </lineage>
</organism>
<dbReference type="PROSITE" id="PS51257">
    <property type="entry name" value="PROKAR_LIPOPROTEIN"/>
    <property type="match status" value="1"/>
</dbReference>
<evidence type="ECO:0000259" key="10">
    <source>
        <dbReference type="Pfam" id="PF12849"/>
    </source>
</evidence>
<evidence type="ECO:0000256" key="1">
    <source>
        <dbReference type="ARBA" id="ARBA00002841"/>
    </source>
</evidence>
<dbReference type="SUPFAM" id="SSF53850">
    <property type="entry name" value="Periplasmic binding protein-like II"/>
    <property type="match status" value="1"/>
</dbReference>
<dbReference type="PANTHER" id="PTHR30570:SF1">
    <property type="entry name" value="PHOSPHATE-BINDING PROTEIN PSTS"/>
    <property type="match status" value="1"/>
</dbReference>
<comment type="subcellular location">
    <subcellularLocation>
        <location evidence="2">Cell membrane</location>
        <topology evidence="2">Lipid-anchor</topology>
    </subcellularLocation>
</comment>
<feature type="domain" description="PBP" evidence="10">
    <location>
        <begin position="27"/>
        <end position="249"/>
    </location>
</feature>
<name>A0A2L2XAY3_9FIRM</name>
<keyword evidence="5" id="KW-0813">Transport</keyword>
<keyword evidence="5" id="KW-0592">Phosphate transport</keyword>
<evidence type="ECO:0000256" key="8">
    <source>
        <dbReference type="ARBA" id="ARBA00023288"/>
    </source>
</evidence>
<dbReference type="InterPro" id="IPR024370">
    <property type="entry name" value="PBP_domain"/>
</dbReference>
<dbReference type="AlphaFoldDB" id="A0A2L2XAY3"/>
<dbReference type="PANTHER" id="PTHR30570">
    <property type="entry name" value="PERIPLASMIC PHOSPHATE BINDING COMPONENT OF PHOSPHATE ABC TRANSPORTER"/>
    <property type="match status" value="1"/>
</dbReference>
<sequence length="260" mass="28335">MRRLLAGIFALTLLLAGGCAAPGDGEKPVETLRIVGSTSMLPLSEKLARKYEESHPGVRIYVQGGDSSLGLKGVAGGIAEIGSLSRPLNRQEKDRFNYFRLTTDEIVIIVNPNLPVSHLTLEDLKGIFSGSKKNWKEMGGPDLPITVITREQGSGTYNVFREAVMGRGLKIARNALVMTSTGAVKTTVARDRCAIGYISSRYLSGEVRPLPVDDGKNKSIIFSRPLVYITDKKINGATRDYIDFVLSDEGKAVIDEHRLN</sequence>
<keyword evidence="6 9" id="KW-0732">Signal</keyword>